<name>A0A9C6X9F4_FRAOC</name>
<accession>A0A9C6X9F4</accession>
<feature type="region of interest" description="Disordered" evidence="3">
    <location>
        <begin position="183"/>
        <end position="257"/>
    </location>
</feature>
<dbReference type="RefSeq" id="XP_052131493.1">
    <property type="nucleotide sequence ID" value="XM_052275533.1"/>
</dbReference>
<comment type="subcellular location">
    <subcellularLocation>
        <location evidence="1">Secreted</location>
    </subcellularLocation>
</comment>
<dbReference type="OrthoDB" id="5781878at2759"/>
<dbReference type="InterPro" id="IPR050439">
    <property type="entry name" value="ADAMTS_ADAMTS-like"/>
</dbReference>
<evidence type="ECO:0000313" key="5">
    <source>
        <dbReference type="Proteomes" id="UP000504606"/>
    </source>
</evidence>
<feature type="chain" id="PRO_5039412028" evidence="4">
    <location>
        <begin position="28"/>
        <end position="303"/>
    </location>
</feature>
<reference evidence="6" key="1">
    <citation type="submission" date="2025-08" db="UniProtKB">
        <authorList>
            <consortium name="RefSeq"/>
        </authorList>
    </citation>
    <scope>IDENTIFICATION</scope>
    <source>
        <tissue evidence="6">Whole organism</tissue>
    </source>
</reference>
<dbReference type="PANTHER" id="PTHR13723">
    <property type="entry name" value="ADAMTS A DISINTEGRIN AND METALLOPROTEASE WITH THROMBOSPONDIN MOTIFS PROTEASE"/>
    <property type="match status" value="1"/>
</dbReference>
<protein>
    <submittedName>
        <fullName evidence="6">Uncharacterized protein LOC113215102</fullName>
    </submittedName>
</protein>
<dbReference type="Proteomes" id="UP000504606">
    <property type="component" value="Unplaced"/>
</dbReference>
<keyword evidence="4" id="KW-0732">Signal</keyword>
<dbReference type="InterPro" id="IPR000884">
    <property type="entry name" value="TSP1_rpt"/>
</dbReference>
<evidence type="ECO:0000256" key="2">
    <source>
        <dbReference type="ARBA" id="ARBA00022525"/>
    </source>
</evidence>
<evidence type="ECO:0000256" key="1">
    <source>
        <dbReference type="ARBA" id="ARBA00004613"/>
    </source>
</evidence>
<proteinExistence type="predicted"/>
<organism evidence="5 6">
    <name type="scientific">Frankliniella occidentalis</name>
    <name type="common">Western flower thrips</name>
    <name type="synonym">Euthrips occidentalis</name>
    <dbReference type="NCBI Taxonomy" id="133901"/>
    <lineage>
        <taxon>Eukaryota</taxon>
        <taxon>Metazoa</taxon>
        <taxon>Ecdysozoa</taxon>
        <taxon>Arthropoda</taxon>
        <taxon>Hexapoda</taxon>
        <taxon>Insecta</taxon>
        <taxon>Pterygota</taxon>
        <taxon>Neoptera</taxon>
        <taxon>Paraneoptera</taxon>
        <taxon>Thysanoptera</taxon>
        <taxon>Terebrantia</taxon>
        <taxon>Thripoidea</taxon>
        <taxon>Thripidae</taxon>
        <taxon>Frankliniella</taxon>
    </lineage>
</organism>
<dbReference type="KEGG" id="foc:113215102"/>
<keyword evidence="2" id="KW-0964">Secreted</keyword>
<gene>
    <name evidence="6" type="primary">LOC113215102</name>
</gene>
<dbReference type="PANTHER" id="PTHR13723:SF313">
    <property type="entry name" value="PEPTIDASE M12B DOMAIN-CONTAINING PROTEIN"/>
    <property type="match status" value="1"/>
</dbReference>
<feature type="compositionally biased region" description="Acidic residues" evidence="3">
    <location>
        <begin position="223"/>
        <end position="250"/>
    </location>
</feature>
<dbReference type="Gene3D" id="2.20.100.10">
    <property type="entry name" value="Thrombospondin type-1 (TSP1) repeat"/>
    <property type="match status" value="1"/>
</dbReference>
<dbReference type="PROSITE" id="PS50092">
    <property type="entry name" value="TSP1"/>
    <property type="match status" value="1"/>
</dbReference>
<feature type="compositionally biased region" description="Basic residues" evidence="3">
    <location>
        <begin position="200"/>
        <end position="218"/>
    </location>
</feature>
<dbReference type="GO" id="GO:0005576">
    <property type="term" value="C:extracellular region"/>
    <property type="evidence" value="ECO:0007669"/>
    <property type="project" value="UniProtKB-SubCell"/>
</dbReference>
<dbReference type="AlphaFoldDB" id="A0A9C6X9F4"/>
<evidence type="ECO:0000256" key="4">
    <source>
        <dbReference type="SAM" id="SignalP"/>
    </source>
</evidence>
<dbReference type="GO" id="GO:0031012">
    <property type="term" value="C:extracellular matrix"/>
    <property type="evidence" value="ECO:0007669"/>
    <property type="project" value="TreeGrafter"/>
</dbReference>
<dbReference type="InterPro" id="IPR036383">
    <property type="entry name" value="TSP1_rpt_sf"/>
</dbReference>
<feature type="signal peptide" evidence="4">
    <location>
        <begin position="1"/>
        <end position="27"/>
    </location>
</feature>
<evidence type="ECO:0000313" key="6">
    <source>
        <dbReference type="RefSeq" id="XP_052131493.1"/>
    </source>
</evidence>
<sequence length="303" mass="33639">MRRRDFGALRRALCALVAMAALAHATADGDQEPAAGGGGASSGVAATESWTTEADVINNNAWAGGNTTTSTTMARMQDSRRAQRLQERRTSSRGWSTWSDWSTCSRTCDGGASYQLRRCKSPSGCRGEAMRYKICNMQPCMDAVDFRAQQCEAWNREPRHGRFYRWTPYHDEDRPCALVCRGEPVPEGRGHGVPLETPRRRQGRRRRGRGEGRRRRGQHKGDDDEGGDDVEEDEDEDDAVVNEDDDDEDHVDVGSGPVVEVLAPKSQDGTRCRPGSLDMCINGKCQSKVFKISSGRPKFVLRK</sequence>
<evidence type="ECO:0000256" key="3">
    <source>
        <dbReference type="SAM" id="MobiDB-lite"/>
    </source>
</evidence>
<dbReference type="Pfam" id="PF00090">
    <property type="entry name" value="TSP_1"/>
    <property type="match status" value="1"/>
</dbReference>
<dbReference type="SUPFAM" id="SSF82895">
    <property type="entry name" value="TSP-1 type 1 repeat"/>
    <property type="match status" value="1"/>
</dbReference>
<dbReference type="SMART" id="SM00209">
    <property type="entry name" value="TSP1"/>
    <property type="match status" value="1"/>
</dbReference>
<dbReference type="GeneID" id="113215102"/>
<keyword evidence="5" id="KW-1185">Reference proteome</keyword>